<organism evidence="1 2">
    <name type="scientific">Gossypium stocksii</name>
    <dbReference type="NCBI Taxonomy" id="47602"/>
    <lineage>
        <taxon>Eukaryota</taxon>
        <taxon>Viridiplantae</taxon>
        <taxon>Streptophyta</taxon>
        <taxon>Embryophyta</taxon>
        <taxon>Tracheophyta</taxon>
        <taxon>Spermatophyta</taxon>
        <taxon>Magnoliopsida</taxon>
        <taxon>eudicotyledons</taxon>
        <taxon>Gunneridae</taxon>
        <taxon>Pentapetalae</taxon>
        <taxon>rosids</taxon>
        <taxon>malvids</taxon>
        <taxon>Malvales</taxon>
        <taxon>Malvaceae</taxon>
        <taxon>Malvoideae</taxon>
        <taxon>Gossypium</taxon>
    </lineage>
</organism>
<name>A0A9D3UD13_9ROSI</name>
<dbReference type="PANTHER" id="PTHR33116:SF78">
    <property type="entry name" value="OS12G0587133 PROTEIN"/>
    <property type="match status" value="1"/>
</dbReference>
<accession>A0A9D3UD13</accession>
<evidence type="ECO:0008006" key="3">
    <source>
        <dbReference type="Google" id="ProtNLM"/>
    </source>
</evidence>
<reference evidence="1 2" key="1">
    <citation type="journal article" date="2021" name="Plant Biotechnol. J.">
        <title>Multi-omics assisted identification of the key and species-specific regulatory components of drought-tolerant mechanisms in Gossypium stocksii.</title>
        <authorList>
            <person name="Yu D."/>
            <person name="Ke L."/>
            <person name="Zhang D."/>
            <person name="Wu Y."/>
            <person name="Sun Y."/>
            <person name="Mei J."/>
            <person name="Sun J."/>
            <person name="Sun Y."/>
        </authorList>
    </citation>
    <scope>NUCLEOTIDE SEQUENCE [LARGE SCALE GENOMIC DNA]</scope>
    <source>
        <strain evidence="2">cv. E1</strain>
        <tissue evidence="1">Leaf</tissue>
    </source>
</reference>
<dbReference type="OrthoDB" id="1740441at2759"/>
<evidence type="ECO:0000313" key="1">
    <source>
        <dbReference type="EMBL" id="KAH1038182.1"/>
    </source>
</evidence>
<keyword evidence="2" id="KW-1185">Reference proteome</keyword>
<evidence type="ECO:0000313" key="2">
    <source>
        <dbReference type="Proteomes" id="UP000828251"/>
    </source>
</evidence>
<protein>
    <recommendedName>
        <fullName evidence="3">Reverse transcriptase domain-containing protein</fullName>
    </recommendedName>
</protein>
<dbReference type="EMBL" id="JAIQCV010000012">
    <property type="protein sequence ID" value="KAH1038182.1"/>
    <property type="molecule type" value="Genomic_DNA"/>
</dbReference>
<dbReference type="AlphaFoldDB" id="A0A9D3UD13"/>
<dbReference type="Proteomes" id="UP000828251">
    <property type="component" value="Unassembled WGS sequence"/>
</dbReference>
<comment type="caution">
    <text evidence="1">The sequence shown here is derived from an EMBL/GenBank/DDBJ whole genome shotgun (WGS) entry which is preliminary data.</text>
</comment>
<sequence>MAVKIDLEKAYDSLDWIFITETLNDIDDLVLFNAASVDQMETINRVLGRFCAVLGKYLGVPLLHQRVTRDTFQYIVENMRKKLAGWKSKLLSFAGRITLAKAVLAAIPVCYVVDGRSKGVCYEMEKIIRYFVWGTTEEKKGYIWSNGTICAKI</sequence>
<dbReference type="PANTHER" id="PTHR33116">
    <property type="entry name" value="REVERSE TRANSCRIPTASE ZINC-BINDING DOMAIN-CONTAINING PROTEIN-RELATED-RELATED"/>
    <property type="match status" value="1"/>
</dbReference>
<proteinExistence type="predicted"/>
<gene>
    <name evidence="1" type="ORF">J1N35_039925</name>
</gene>